<dbReference type="Pfam" id="PF14200">
    <property type="entry name" value="RicinB_lectin_2"/>
    <property type="match status" value="1"/>
</dbReference>
<dbReference type="InterPro" id="IPR000772">
    <property type="entry name" value="Ricin_B_lectin"/>
</dbReference>
<feature type="signal peptide" evidence="1">
    <location>
        <begin position="1"/>
        <end position="26"/>
    </location>
</feature>
<dbReference type="SUPFAM" id="SSF51445">
    <property type="entry name" value="(Trans)glycosidases"/>
    <property type="match status" value="1"/>
</dbReference>
<reference evidence="3 4" key="1">
    <citation type="submission" date="2023-11" db="EMBL/GenBank/DDBJ databases">
        <title>Lentzea sokolovensis, sp. nov., Lentzea kristufkii, sp. nov., and Lentzea miocenensis, sp. nov., rare actinobacteria from Sokolov Coal Basin, Miocene lacustrine sediment, Czech Republic.</title>
        <authorList>
            <person name="Lara A."/>
            <person name="Kotroba L."/>
            <person name="Nouioui I."/>
            <person name="Neumann-Schaal M."/>
            <person name="Mast Y."/>
            <person name="Chronakova A."/>
        </authorList>
    </citation>
    <scope>NUCLEOTIDE SEQUENCE [LARGE SCALE GENOMIC DNA]</scope>
    <source>
        <strain evidence="3 4">BCCO 10_0061</strain>
    </source>
</reference>
<dbReference type="PROSITE" id="PS50231">
    <property type="entry name" value="RICIN_B_LECTIN"/>
    <property type="match status" value="1"/>
</dbReference>
<sequence length="597" mass="64777">MVQRRTSTVLLAVVASALAFTTPAQAANESISVDFSVTRGTPAYRASGWIYGMTENAAGPADHFFRDVKFRYMRAGGAQLDGPGGWVSGKYDRRWNATRAQLLRTRSLGGEFVLLPHDLWGADGYPISRFPGDNGDWTDYDNFLTRLIADVRATGAPVQWDIWNEPNITLFWNRPQSQYFELWRRTYQRVRAAFPTQLIVGPSHAGVPSTGGWWTQYLDFVRANNVVPDIFSWHALPSDPVANVAVANSTLDARGIPHPRPYQINEYGASSEQNPGDGAWYIARLERAGADGLRANWASAGNLHNDLGNLLVRNSAGQHQPKGEWWAYRFYGSQTGQIVSTTPSQSYDSFATKAGGVAKVLVGGGSTTGNVAITLQRLDTTTGLVQNNQVRVLVQRIPYNNGGAVQGPVTVQNSVVSLSGNNITVTVPHNSVDETFTVTLLPPGDSGFQSVAAAQHSQQCLDNTNLGTADGNPQQQFHCEGGDQQLWNFTPVQGVADTYTVVNQQSGKCLDVPSAADGAAVVQQTCSPGSASQQYALRKVTYSGNDPHDYQLVARHSGKCLDVNGISTAAGARIIQWACKSAAQGSELNQTWRLWGR</sequence>
<dbReference type="CDD" id="cd00161">
    <property type="entry name" value="beta-trefoil_Ricin-like"/>
    <property type="match status" value="1"/>
</dbReference>
<evidence type="ECO:0000256" key="1">
    <source>
        <dbReference type="SAM" id="SignalP"/>
    </source>
</evidence>
<organism evidence="3 4">
    <name type="scientific">Lentzea sokolovensis</name>
    <dbReference type="NCBI Taxonomy" id="3095429"/>
    <lineage>
        <taxon>Bacteria</taxon>
        <taxon>Bacillati</taxon>
        <taxon>Actinomycetota</taxon>
        <taxon>Actinomycetes</taxon>
        <taxon>Pseudonocardiales</taxon>
        <taxon>Pseudonocardiaceae</taxon>
        <taxon>Lentzea</taxon>
    </lineage>
</organism>
<evidence type="ECO:0000313" key="3">
    <source>
        <dbReference type="EMBL" id="MDX8142394.1"/>
    </source>
</evidence>
<comment type="caution">
    <text evidence="3">The sequence shown here is derived from an EMBL/GenBank/DDBJ whole genome shotgun (WGS) entry which is preliminary data.</text>
</comment>
<feature type="domain" description="Ricin B lectin" evidence="2">
    <location>
        <begin position="446"/>
        <end position="595"/>
    </location>
</feature>
<gene>
    <name evidence="3" type="ORF">SK854_09735</name>
</gene>
<name>A0ABU4USE6_9PSEU</name>
<evidence type="ECO:0000259" key="2">
    <source>
        <dbReference type="SMART" id="SM00458"/>
    </source>
</evidence>
<dbReference type="EMBL" id="JAXAVU010000004">
    <property type="protein sequence ID" value="MDX8142394.1"/>
    <property type="molecule type" value="Genomic_DNA"/>
</dbReference>
<accession>A0ABU4USE6</accession>
<feature type="chain" id="PRO_5045136214" evidence="1">
    <location>
        <begin position="27"/>
        <end position="597"/>
    </location>
</feature>
<dbReference type="Gene3D" id="3.20.20.80">
    <property type="entry name" value="Glycosidases"/>
    <property type="match status" value="1"/>
</dbReference>
<keyword evidence="4" id="KW-1185">Reference proteome</keyword>
<dbReference type="Gene3D" id="2.80.10.50">
    <property type="match status" value="2"/>
</dbReference>
<reference evidence="3 4" key="2">
    <citation type="submission" date="2023-11" db="EMBL/GenBank/DDBJ databases">
        <authorList>
            <person name="Lara A.C."/>
            <person name="Chronakova A."/>
        </authorList>
    </citation>
    <scope>NUCLEOTIDE SEQUENCE [LARGE SCALE GENOMIC DNA]</scope>
    <source>
        <strain evidence="3 4">BCCO 10_0061</strain>
    </source>
</reference>
<dbReference type="SMART" id="SM00458">
    <property type="entry name" value="RICIN"/>
    <property type="match status" value="1"/>
</dbReference>
<dbReference type="RefSeq" id="WP_319974680.1">
    <property type="nucleotide sequence ID" value="NZ_JAXAVU010000004.1"/>
</dbReference>
<keyword evidence="1" id="KW-0732">Signal</keyword>
<dbReference type="SUPFAM" id="SSF50370">
    <property type="entry name" value="Ricin B-like lectins"/>
    <property type="match status" value="1"/>
</dbReference>
<evidence type="ECO:0000313" key="4">
    <source>
        <dbReference type="Proteomes" id="UP001285352"/>
    </source>
</evidence>
<protein>
    <submittedName>
        <fullName evidence="3">Ricin-type beta-trefoil lectin domain protein</fullName>
    </submittedName>
</protein>
<dbReference type="InterPro" id="IPR017853">
    <property type="entry name" value="GH"/>
</dbReference>
<proteinExistence type="predicted"/>
<dbReference type="Proteomes" id="UP001285352">
    <property type="component" value="Unassembled WGS sequence"/>
</dbReference>
<dbReference type="InterPro" id="IPR035992">
    <property type="entry name" value="Ricin_B-like_lectins"/>
</dbReference>